<dbReference type="GO" id="GO:0003676">
    <property type="term" value="F:nucleic acid binding"/>
    <property type="evidence" value="ECO:0007669"/>
    <property type="project" value="InterPro"/>
</dbReference>
<feature type="domain" description="CCHC-type" evidence="3">
    <location>
        <begin position="428"/>
        <end position="441"/>
    </location>
</feature>
<dbReference type="EMBL" id="OZ034816">
    <property type="protein sequence ID" value="CAL1374543.1"/>
    <property type="molecule type" value="Genomic_DNA"/>
</dbReference>
<sequence length="724" mass="80091">MSLSLEINSSQLYVITPTASCAVFKPQDQDPLTPTTKSSLFTSGRSSIFTTLSSQQRGHFKRRKPKGYREKAFIPSFSRGSSIQFALYPIFFAVNGQFKTWKPPPVLLVSYLHQTRPGLALSSRQPRDIPIYEMGSFPIEPPIGNLQGWKRILRVFSGSDQIKPRGFNLEEIATATYPSTQTLYLTSPLLSQIHQITQTTWILEGFIPCTQPSFPKNSLSSVAAAMEITRMNEQAGKGHLVLNFLPEGAGERGEENSVLIGKWLTDNNISVGKACNAAQNKWGSYGEVTIRREAKNLFIYTFPSVAGRDAVWDSRPWSLSNTLLALLKWDGETKPIEAEFPSITLWIQFHDLPEVLRDEKSIQTVAEFVFPKFHRVDSSRLEAHGWMKFFRVLVEVDLQEPVPIGFEYPLGKKSVWVSINYERVTDLCYFCGKIGHQMYACQTREECRTKGLSTEPSGIYSAALKAGYQSPAATPPASFSHKIRGECSGGPVRLSPDHLGSAAPTALLTAAGEHTPEGQQNFGGDLSLGQRSITDTDIFPHSLSAFQKKACSPRRLEEDLEEVAAAVQFSLDLNVGSGPRGETQVGQGSLGGLPFSNTTGPVGGMGQFYSNLSPLSEQVGQQLSIVQEAQLNYERALGRAEKKRKPVWLLDLEKSPQAEFSPPELTKPLIFNPGLESLPLGDQRRRIGIKKRMLTDFSSELQKTGEHGSSSQASVERLKPPNEE</sequence>
<dbReference type="PANTHER" id="PTHR31286">
    <property type="entry name" value="GLYCINE-RICH CELL WALL STRUCTURAL PROTEIN 1.8-LIKE"/>
    <property type="match status" value="1"/>
</dbReference>
<dbReference type="Pfam" id="PF14111">
    <property type="entry name" value="DUF4283"/>
    <property type="match status" value="1"/>
</dbReference>
<accession>A0AAV2DKN2</accession>
<feature type="compositionally biased region" description="Polar residues" evidence="2">
    <location>
        <begin position="698"/>
        <end position="714"/>
    </location>
</feature>
<dbReference type="InterPro" id="IPR040256">
    <property type="entry name" value="At4g02000-like"/>
</dbReference>
<evidence type="ECO:0000313" key="4">
    <source>
        <dbReference type="EMBL" id="CAL1374543.1"/>
    </source>
</evidence>
<organism evidence="4 5">
    <name type="scientific">Linum trigynum</name>
    <dbReference type="NCBI Taxonomy" id="586398"/>
    <lineage>
        <taxon>Eukaryota</taxon>
        <taxon>Viridiplantae</taxon>
        <taxon>Streptophyta</taxon>
        <taxon>Embryophyta</taxon>
        <taxon>Tracheophyta</taxon>
        <taxon>Spermatophyta</taxon>
        <taxon>Magnoliopsida</taxon>
        <taxon>eudicotyledons</taxon>
        <taxon>Gunneridae</taxon>
        <taxon>Pentapetalae</taxon>
        <taxon>rosids</taxon>
        <taxon>fabids</taxon>
        <taxon>Malpighiales</taxon>
        <taxon>Linaceae</taxon>
        <taxon>Linum</taxon>
    </lineage>
</organism>
<evidence type="ECO:0000313" key="5">
    <source>
        <dbReference type="Proteomes" id="UP001497516"/>
    </source>
</evidence>
<gene>
    <name evidence="4" type="ORF">LTRI10_LOCUS16402</name>
</gene>
<name>A0AAV2DKN2_9ROSI</name>
<keyword evidence="1" id="KW-0479">Metal-binding</keyword>
<dbReference type="GO" id="GO:0008270">
    <property type="term" value="F:zinc ion binding"/>
    <property type="evidence" value="ECO:0007669"/>
    <property type="project" value="UniProtKB-KW"/>
</dbReference>
<dbReference type="Pfam" id="PF14392">
    <property type="entry name" value="zf-CCHC_4"/>
    <property type="match status" value="1"/>
</dbReference>
<evidence type="ECO:0000259" key="3">
    <source>
        <dbReference type="PROSITE" id="PS50158"/>
    </source>
</evidence>
<evidence type="ECO:0000256" key="2">
    <source>
        <dbReference type="SAM" id="MobiDB-lite"/>
    </source>
</evidence>
<dbReference type="InterPro" id="IPR025558">
    <property type="entry name" value="DUF4283"/>
</dbReference>
<evidence type="ECO:0000256" key="1">
    <source>
        <dbReference type="PROSITE-ProRule" id="PRU00047"/>
    </source>
</evidence>
<keyword evidence="1" id="KW-0863">Zinc-finger</keyword>
<dbReference type="InterPro" id="IPR001878">
    <property type="entry name" value="Znf_CCHC"/>
</dbReference>
<dbReference type="PROSITE" id="PS50158">
    <property type="entry name" value="ZF_CCHC"/>
    <property type="match status" value="1"/>
</dbReference>
<keyword evidence="1" id="KW-0862">Zinc</keyword>
<reference evidence="4 5" key="1">
    <citation type="submission" date="2024-04" db="EMBL/GenBank/DDBJ databases">
        <authorList>
            <person name="Fracassetti M."/>
        </authorList>
    </citation>
    <scope>NUCLEOTIDE SEQUENCE [LARGE SCALE GENOMIC DNA]</scope>
</reference>
<feature type="region of interest" description="Disordered" evidence="2">
    <location>
        <begin position="698"/>
        <end position="724"/>
    </location>
</feature>
<dbReference type="PANTHER" id="PTHR31286:SF167">
    <property type="entry name" value="OS09G0268800 PROTEIN"/>
    <property type="match status" value="1"/>
</dbReference>
<dbReference type="Proteomes" id="UP001497516">
    <property type="component" value="Chromosome 3"/>
</dbReference>
<proteinExistence type="predicted"/>
<dbReference type="InterPro" id="IPR025836">
    <property type="entry name" value="Zn_knuckle_CX2CX4HX4C"/>
</dbReference>
<keyword evidence="5" id="KW-1185">Reference proteome</keyword>
<protein>
    <recommendedName>
        <fullName evidence="3">CCHC-type domain-containing protein</fullName>
    </recommendedName>
</protein>
<dbReference type="AlphaFoldDB" id="A0AAV2DKN2"/>